<gene>
    <name evidence="2" type="ORF">EGW08_006993</name>
</gene>
<feature type="region of interest" description="Disordered" evidence="1">
    <location>
        <begin position="19"/>
        <end position="48"/>
    </location>
</feature>
<feature type="compositionally biased region" description="Polar residues" evidence="1">
    <location>
        <begin position="103"/>
        <end position="121"/>
    </location>
</feature>
<feature type="region of interest" description="Disordered" evidence="1">
    <location>
        <begin position="90"/>
        <end position="121"/>
    </location>
</feature>
<protein>
    <submittedName>
        <fullName evidence="2">Uncharacterized protein</fullName>
    </submittedName>
</protein>
<organism evidence="2 3">
    <name type="scientific">Elysia chlorotica</name>
    <name type="common">Eastern emerald elysia</name>
    <name type="synonym">Sea slug</name>
    <dbReference type="NCBI Taxonomy" id="188477"/>
    <lineage>
        <taxon>Eukaryota</taxon>
        <taxon>Metazoa</taxon>
        <taxon>Spiralia</taxon>
        <taxon>Lophotrochozoa</taxon>
        <taxon>Mollusca</taxon>
        <taxon>Gastropoda</taxon>
        <taxon>Heterobranchia</taxon>
        <taxon>Euthyneura</taxon>
        <taxon>Panpulmonata</taxon>
        <taxon>Sacoglossa</taxon>
        <taxon>Placobranchoidea</taxon>
        <taxon>Plakobranchidae</taxon>
        <taxon>Elysia</taxon>
    </lineage>
</organism>
<dbReference type="Proteomes" id="UP000271974">
    <property type="component" value="Unassembled WGS sequence"/>
</dbReference>
<feature type="non-terminal residue" evidence="2">
    <location>
        <position position="245"/>
    </location>
</feature>
<feature type="compositionally biased region" description="Low complexity" evidence="1">
    <location>
        <begin position="90"/>
        <end position="102"/>
    </location>
</feature>
<proteinExistence type="predicted"/>
<reference evidence="2 3" key="1">
    <citation type="submission" date="2019-01" db="EMBL/GenBank/DDBJ databases">
        <title>A draft genome assembly of the solar-powered sea slug Elysia chlorotica.</title>
        <authorList>
            <person name="Cai H."/>
            <person name="Li Q."/>
            <person name="Fang X."/>
            <person name="Li J."/>
            <person name="Curtis N.E."/>
            <person name="Altenburger A."/>
            <person name="Shibata T."/>
            <person name="Feng M."/>
            <person name="Maeda T."/>
            <person name="Schwartz J.A."/>
            <person name="Shigenobu S."/>
            <person name="Lundholm N."/>
            <person name="Nishiyama T."/>
            <person name="Yang H."/>
            <person name="Hasebe M."/>
            <person name="Li S."/>
            <person name="Pierce S.K."/>
            <person name="Wang J."/>
        </authorList>
    </citation>
    <scope>NUCLEOTIDE SEQUENCE [LARGE SCALE GENOMIC DNA]</scope>
    <source>
        <strain evidence="2">EC2010</strain>
        <tissue evidence="2">Whole organism of an adult</tissue>
    </source>
</reference>
<feature type="region of interest" description="Disordered" evidence="1">
    <location>
        <begin position="182"/>
        <end position="245"/>
    </location>
</feature>
<evidence type="ECO:0000313" key="3">
    <source>
        <dbReference type="Proteomes" id="UP000271974"/>
    </source>
</evidence>
<evidence type="ECO:0000256" key="1">
    <source>
        <dbReference type="SAM" id="MobiDB-lite"/>
    </source>
</evidence>
<comment type="caution">
    <text evidence="2">The sequence shown here is derived from an EMBL/GenBank/DDBJ whole genome shotgun (WGS) entry which is preliminary data.</text>
</comment>
<dbReference type="EMBL" id="RQTK01000177">
    <property type="protein sequence ID" value="RUS85232.1"/>
    <property type="molecule type" value="Genomic_DNA"/>
</dbReference>
<dbReference type="AlphaFoldDB" id="A0A433TUJ1"/>
<accession>A0A433TUJ1</accession>
<name>A0A433TUJ1_ELYCH</name>
<feature type="compositionally biased region" description="Polar residues" evidence="1">
    <location>
        <begin position="182"/>
        <end position="191"/>
    </location>
</feature>
<feature type="compositionally biased region" description="Polar residues" evidence="1">
    <location>
        <begin position="202"/>
        <end position="245"/>
    </location>
</feature>
<evidence type="ECO:0000313" key="2">
    <source>
        <dbReference type="EMBL" id="RUS85232.1"/>
    </source>
</evidence>
<sequence>MGGPGSPIPGRMFLDQSHARFSSLDECSSSGRHRTSSDVSPGRSPGHIPAYTRAFQSTDAQALQLQFQQTKQLRQQKLLSQVEAVLASANNNNNVNNNNNNNSCVNPTQASVPASSPQRSPCTQIYLQQEEPQAGPTSPSTDPQHRQQGLLRTYRSNSDRDQPCPQLSPRIPAREQFRNLSLDNLESSPSSHRPIGRGYLRNSPSPSSILIQTMRDTGAGSNTSVGGSPANLSPSPPLKTTLQYE</sequence>
<keyword evidence="3" id="KW-1185">Reference proteome</keyword>